<accession>A0ABM8Z1U3</accession>
<evidence type="ECO:0000256" key="10">
    <source>
        <dbReference type="ARBA" id="ARBA00023136"/>
    </source>
</evidence>
<evidence type="ECO:0000256" key="15">
    <source>
        <dbReference type="SAM" id="Phobius"/>
    </source>
</evidence>
<keyword evidence="12 14" id="KW-0143">Chaperone</keyword>
<evidence type="ECO:0000256" key="2">
    <source>
        <dbReference type="ARBA" id="ARBA00008823"/>
    </source>
</evidence>
<dbReference type="InterPro" id="IPR023380">
    <property type="entry name" value="DsbB-like_sf"/>
</dbReference>
<dbReference type="HAMAP" id="MF_00286">
    <property type="entry name" value="DsbB"/>
    <property type="match status" value="1"/>
</dbReference>
<comment type="function">
    <text evidence="14">Required for disulfide bond formation in some periplasmic proteins. Acts by oxidizing the DsbA protein.</text>
</comment>
<evidence type="ECO:0000313" key="16">
    <source>
        <dbReference type="EMBL" id="CAG9933874.1"/>
    </source>
</evidence>
<comment type="similarity">
    <text evidence="2 14">Belongs to the DsbB family.</text>
</comment>
<keyword evidence="17" id="KW-1185">Reference proteome</keyword>
<name>A0ABM8Z1U3_9PROT</name>
<keyword evidence="11 14" id="KW-1015">Disulfide bond</keyword>
<dbReference type="Pfam" id="PF02600">
    <property type="entry name" value="DsbB"/>
    <property type="match status" value="1"/>
</dbReference>
<evidence type="ECO:0000256" key="14">
    <source>
        <dbReference type="HAMAP-Rule" id="MF_00286"/>
    </source>
</evidence>
<sequence>MKIYNLWRTLSNRWLYLAGTLVIAGAFGTALYLQYVLHQEPCPLCMIQRFIFIAMFVLFAIATLHNPKRRGTKVYGALIALLALSGVSAASRHIWLQHLPKDQVPACGPGLEYMLGNFPMAEVWQELMHGSGECAAKGWTFLGLGIPEWSLLLYVLLGVWAVMITIRKPI</sequence>
<dbReference type="SUPFAM" id="SSF158442">
    <property type="entry name" value="DsbB-like"/>
    <property type="match status" value="1"/>
</dbReference>
<dbReference type="InterPro" id="IPR022920">
    <property type="entry name" value="Disulphide_bond_form_DsbB"/>
</dbReference>
<evidence type="ECO:0000256" key="9">
    <source>
        <dbReference type="ARBA" id="ARBA00023002"/>
    </source>
</evidence>
<feature type="transmembrane region" description="Helical" evidence="15">
    <location>
        <begin position="14"/>
        <end position="35"/>
    </location>
</feature>
<feature type="topological domain" description="Cytoplasmic" evidence="14">
    <location>
        <begin position="68"/>
        <end position="73"/>
    </location>
</feature>
<reference evidence="16 17" key="1">
    <citation type="submission" date="2021-10" db="EMBL/GenBank/DDBJ databases">
        <authorList>
            <person name="Koch H."/>
        </authorList>
    </citation>
    <scope>NUCLEOTIDE SEQUENCE [LARGE SCALE GENOMIC DNA]</scope>
    <source>
        <strain evidence="16">6680</strain>
    </source>
</reference>
<dbReference type="Gene3D" id="1.20.1550.10">
    <property type="entry name" value="DsbB-like"/>
    <property type="match status" value="1"/>
</dbReference>
<keyword evidence="4 14" id="KW-1003">Cell membrane</keyword>
<evidence type="ECO:0000256" key="6">
    <source>
        <dbReference type="ARBA" id="ARBA00022692"/>
    </source>
</evidence>
<keyword evidence="9 14" id="KW-0560">Oxidoreductase</keyword>
<feature type="transmembrane region" description="Helical" evidence="15">
    <location>
        <begin position="76"/>
        <end position="95"/>
    </location>
</feature>
<keyword evidence="5" id="KW-0997">Cell inner membrane</keyword>
<keyword evidence="8 14" id="KW-1133">Transmembrane helix</keyword>
<evidence type="ECO:0000256" key="7">
    <source>
        <dbReference type="ARBA" id="ARBA00022982"/>
    </source>
</evidence>
<keyword evidence="10 14" id="KW-0472">Membrane</keyword>
<evidence type="ECO:0000256" key="4">
    <source>
        <dbReference type="ARBA" id="ARBA00022475"/>
    </source>
</evidence>
<dbReference type="EMBL" id="OU912926">
    <property type="protein sequence ID" value="CAG9933874.1"/>
    <property type="molecule type" value="Genomic_DNA"/>
</dbReference>
<gene>
    <name evidence="14 16" type="primary">dsbB</name>
    <name evidence="16" type="ORF">NTG6680_2625</name>
</gene>
<feature type="topological domain" description="Cytoplasmic" evidence="14">
    <location>
        <begin position="1"/>
        <end position="15"/>
    </location>
</feature>
<feature type="disulfide bond" description="Redox-active" evidence="14">
    <location>
        <begin position="42"/>
        <end position="45"/>
    </location>
</feature>
<evidence type="ECO:0000313" key="17">
    <source>
        <dbReference type="Proteomes" id="UP000839052"/>
    </source>
</evidence>
<feature type="topological domain" description="Cytoplasmic" evidence="14">
    <location>
        <begin position="168"/>
        <end position="170"/>
    </location>
</feature>
<dbReference type="InterPro" id="IPR003752">
    <property type="entry name" value="DiS_bond_form_DsbB/BdbC"/>
</dbReference>
<keyword evidence="6 14" id="KW-0812">Transmembrane</keyword>
<evidence type="ECO:0000256" key="11">
    <source>
        <dbReference type="ARBA" id="ARBA00023157"/>
    </source>
</evidence>
<organism evidence="16 17">
    <name type="scientific">Candidatus Nitrotoga arctica</name>
    <dbReference type="NCBI Taxonomy" id="453162"/>
    <lineage>
        <taxon>Bacteria</taxon>
        <taxon>Pseudomonadati</taxon>
        <taxon>Pseudomonadota</taxon>
        <taxon>Betaproteobacteria</taxon>
        <taxon>Nitrosomonadales</taxon>
        <taxon>Gallionellaceae</taxon>
        <taxon>Candidatus Nitrotoga</taxon>
    </lineage>
</organism>
<evidence type="ECO:0000256" key="3">
    <source>
        <dbReference type="ARBA" id="ARBA00022448"/>
    </source>
</evidence>
<comment type="caution">
    <text evidence="14">Lacks conserved residue(s) required for the propagation of feature annotation.</text>
</comment>
<keyword evidence="7 14" id="KW-0249">Electron transport</keyword>
<keyword evidence="3 14" id="KW-0813">Transport</keyword>
<evidence type="ECO:0000256" key="5">
    <source>
        <dbReference type="ARBA" id="ARBA00022519"/>
    </source>
</evidence>
<dbReference type="Proteomes" id="UP000839052">
    <property type="component" value="Chromosome"/>
</dbReference>
<dbReference type="InterPro" id="IPR050183">
    <property type="entry name" value="DsbB"/>
</dbReference>
<evidence type="ECO:0000256" key="1">
    <source>
        <dbReference type="ARBA" id="ARBA00004429"/>
    </source>
</evidence>
<comment type="subcellular location">
    <subcellularLocation>
        <location evidence="1">Cell inner membrane</location>
        <topology evidence="1">Multi-pass membrane protein</topology>
    </subcellularLocation>
    <subcellularLocation>
        <location evidence="14">Cell membrane</location>
        <topology evidence="14">Multi-pass membrane protein</topology>
    </subcellularLocation>
</comment>
<dbReference type="PANTHER" id="PTHR36570:SF3">
    <property type="entry name" value="DISULFIDE BOND FORMATION PROTEIN B"/>
    <property type="match status" value="1"/>
</dbReference>
<protein>
    <recommendedName>
        <fullName evidence="14">Disulfide bond formation protein B</fullName>
    </recommendedName>
    <alternativeName>
        <fullName evidence="14">Disulfide oxidoreductase</fullName>
    </alternativeName>
</protein>
<feature type="transmembrane region" description="Helical" evidence="15">
    <location>
        <begin position="149"/>
        <end position="166"/>
    </location>
</feature>
<evidence type="ECO:0000256" key="12">
    <source>
        <dbReference type="ARBA" id="ARBA00023186"/>
    </source>
</evidence>
<evidence type="ECO:0000256" key="13">
    <source>
        <dbReference type="ARBA" id="ARBA00023284"/>
    </source>
</evidence>
<feature type="transmembrane region" description="Helical" evidence="15">
    <location>
        <begin position="47"/>
        <end position="64"/>
    </location>
</feature>
<proteinExistence type="inferred from homology"/>
<keyword evidence="13 14" id="KW-0676">Redox-active center</keyword>
<feature type="topological domain" description="Periplasmic" evidence="14">
    <location>
        <begin position="33"/>
        <end position="50"/>
    </location>
</feature>
<evidence type="ECO:0000256" key="8">
    <source>
        <dbReference type="ARBA" id="ARBA00022989"/>
    </source>
</evidence>
<dbReference type="PANTHER" id="PTHR36570">
    <property type="entry name" value="DISULFIDE BOND FORMATION PROTEIN B"/>
    <property type="match status" value="1"/>
</dbReference>
<dbReference type="RefSeq" id="WP_239797589.1">
    <property type="nucleotide sequence ID" value="NZ_OU912926.1"/>
</dbReference>